<sequence>MINSHCWCDFLSLSENFFVCIKMNSASFIQDSEVSFHVANLDDLHQKHIRWLRTLPRVKPFYAVKCNSTPAVIRMLSTLGTGFDCASKFSKVINEALDEFFPADSGVQVIAEPGRYYVDSAFTLAVNVFAKKVVMDDVTRIRGVYNVDGVFGSLNCLINDPAHTNVAPYLHRVISSYTTYFICSQMFVLNVMSIGGGER</sequence>
<dbReference type="InterPro" id="IPR009006">
    <property type="entry name" value="Ala_racemase/Decarboxylase_C"/>
</dbReference>
<dbReference type="SUPFAM" id="SSF51419">
    <property type="entry name" value="PLP-binding barrel"/>
    <property type="match status" value="1"/>
</dbReference>
<feature type="domain" description="Orn/DAP/Arg decarboxylase 2 N-terminal" evidence="10">
    <location>
        <begin position="42"/>
        <end position="88"/>
    </location>
</feature>
<comment type="similarity">
    <text evidence="2">Belongs to the Orn/Lys/Arg decarboxylase class-II family.</text>
</comment>
<keyword evidence="4" id="KW-0620">Polyamine biosynthesis</keyword>
<dbReference type="GO" id="GO:0033387">
    <property type="term" value="P:putrescine biosynthetic process from arginine, via ornithine"/>
    <property type="evidence" value="ECO:0007669"/>
    <property type="project" value="TreeGrafter"/>
</dbReference>
<dbReference type="EC" id="4.1.1.17" evidence="7"/>
<dbReference type="PANTHER" id="PTHR11482:SF6">
    <property type="entry name" value="ORNITHINE DECARBOXYLASE 1-RELATED"/>
    <property type="match status" value="1"/>
</dbReference>
<keyword evidence="3" id="KW-0663">Pyridoxal phosphate</keyword>
<dbReference type="Pfam" id="PF02784">
    <property type="entry name" value="Orn_Arg_deC_N"/>
    <property type="match status" value="2"/>
</dbReference>
<dbReference type="InterPro" id="IPR000183">
    <property type="entry name" value="Orn/DAP/Arg_de-COase"/>
</dbReference>
<feature type="domain" description="Orn/DAP/Arg decarboxylase 2 N-terminal" evidence="10">
    <location>
        <begin position="90"/>
        <end position="118"/>
    </location>
</feature>
<evidence type="ECO:0000256" key="2">
    <source>
        <dbReference type="ARBA" id="ARBA00008872"/>
    </source>
</evidence>
<dbReference type="InterPro" id="IPR022644">
    <property type="entry name" value="De-COase2_N"/>
</dbReference>
<comment type="cofactor">
    <cofactor evidence="1">
        <name>pyridoxal 5'-phosphate</name>
        <dbReference type="ChEBI" id="CHEBI:597326"/>
    </cofactor>
</comment>
<dbReference type="InterPro" id="IPR002433">
    <property type="entry name" value="Orn_de-COase"/>
</dbReference>
<dbReference type="Proteomes" id="UP000472271">
    <property type="component" value="Chromosome 2"/>
</dbReference>
<comment type="pathway">
    <text evidence="6">Amine and polyamine biosynthesis; putrescine biosynthesis via L-ornithine pathway; putrescine from L-ornithine: step 1/1.</text>
</comment>
<evidence type="ECO:0000256" key="9">
    <source>
        <dbReference type="ARBA" id="ARBA00049127"/>
    </source>
</evidence>
<evidence type="ECO:0000256" key="7">
    <source>
        <dbReference type="ARBA" id="ARBA00034138"/>
    </source>
</evidence>
<dbReference type="Gene3D" id="2.40.37.10">
    <property type="entry name" value="Lyase, Ornithine Decarboxylase, Chain A, domain 1"/>
    <property type="match status" value="2"/>
</dbReference>
<dbReference type="Ensembl" id="ENSSORT00005005142.1">
    <property type="protein sequence ID" value="ENSSORP00005004998.1"/>
    <property type="gene ID" value="ENSSORG00005003000.1"/>
</dbReference>
<evidence type="ECO:0000256" key="1">
    <source>
        <dbReference type="ARBA" id="ARBA00001933"/>
    </source>
</evidence>
<dbReference type="InterPro" id="IPR029066">
    <property type="entry name" value="PLP-binding_barrel"/>
</dbReference>
<evidence type="ECO:0000256" key="8">
    <source>
        <dbReference type="ARBA" id="ARBA00046672"/>
    </source>
</evidence>
<keyword evidence="5" id="KW-0456">Lyase</keyword>
<dbReference type="AlphaFoldDB" id="A0A672YEC3"/>
<keyword evidence="12" id="KW-1185">Reference proteome</keyword>
<dbReference type="PANTHER" id="PTHR11482">
    <property type="entry name" value="ARGININE/DIAMINOPIMELATE/ORNITHINE DECARBOXYLASE"/>
    <property type="match status" value="1"/>
</dbReference>
<evidence type="ECO:0000256" key="6">
    <source>
        <dbReference type="ARBA" id="ARBA00034115"/>
    </source>
</evidence>
<proteinExistence type="inferred from homology"/>
<dbReference type="SUPFAM" id="SSF50621">
    <property type="entry name" value="Alanine racemase C-terminal domain-like"/>
    <property type="match status" value="1"/>
</dbReference>
<dbReference type="PRINTS" id="PR01182">
    <property type="entry name" value="ORNDCRBXLASE"/>
</dbReference>
<dbReference type="GO" id="GO:0005737">
    <property type="term" value="C:cytoplasm"/>
    <property type="evidence" value="ECO:0007669"/>
    <property type="project" value="TreeGrafter"/>
</dbReference>
<comment type="subunit">
    <text evidence="8">Homodimer. Only the dimer is catalytically active, as the active sites are constructed of residues from both monomers.</text>
</comment>
<dbReference type="PROSITE" id="PS00878">
    <property type="entry name" value="ODR_DC_2_1"/>
    <property type="match status" value="1"/>
</dbReference>
<accession>A0A672YEC3</accession>
<dbReference type="Ensembl" id="ENSSORT00005002626.1">
    <property type="protein sequence ID" value="ENSSORP00005002560.1"/>
    <property type="gene ID" value="ENSSORG00005001537.1"/>
</dbReference>
<evidence type="ECO:0000313" key="11">
    <source>
        <dbReference type="Ensembl" id="ENSSORP00005002560.1"/>
    </source>
</evidence>
<comment type="catalytic activity">
    <reaction evidence="9">
        <text>L-ornithine + H(+) = putrescine + CO2</text>
        <dbReference type="Rhea" id="RHEA:22964"/>
        <dbReference type="ChEBI" id="CHEBI:15378"/>
        <dbReference type="ChEBI" id="CHEBI:16526"/>
        <dbReference type="ChEBI" id="CHEBI:46911"/>
        <dbReference type="ChEBI" id="CHEBI:326268"/>
        <dbReference type="EC" id="4.1.1.17"/>
    </reaction>
</comment>
<name>A0A672YEC3_9TELE</name>
<evidence type="ECO:0000256" key="5">
    <source>
        <dbReference type="ARBA" id="ARBA00023239"/>
    </source>
</evidence>
<reference evidence="11" key="2">
    <citation type="submission" date="2025-05" db="UniProtKB">
        <authorList>
            <consortium name="Ensembl"/>
        </authorList>
    </citation>
    <scope>IDENTIFICATION</scope>
</reference>
<dbReference type="Gene3D" id="3.20.20.10">
    <property type="entry name" value="Alanine racemase"/>
    <property type="match status" value="2"/>
</dbReference>
<dbReference type="PRINTS" id="PR01179">
    <property type="entry name" value="ODADCRBXLASE"/>
</dbReference>
<dbReference type="GO" id="GO:0004586">
    <property type="term" value="F:ornithine decarboxylase activity"/>
    <property type="evidence" value="ECO:0007669"/>
    <property type="project" value="UniProtKB-EC"/>
</dbReference>
<organism evidence="11 12">
    <name type="scientific">Sphaeramia orbicularis</name>
    <name type="common">orbiculate cardinalfish</name>
    <dbReference type="NCBI Taxonomy" id="375764"/>
    <lineage>
        <taxon>Eukaryota</taxon>
        <taxon>Metazoa</taxon>
        <taxon>Chordata</taxon>
        <taxon>Craniata</taxon>
        <taxon>Vertebrata</taxon>
        <taxon>Euteleostomi</taxon>
        <taxon>Actinopterygii</taxon>
        <taxon>Neopterygii</taxon>
        <taxon>Teleostei</taxon>
        <taxon>Neoteleostei</taxon>
        <taxon>Acanthomorphata</taxon>
        <taxon>Gobiaria</taxon>
        <taxon>Kurtiformes</taxon>
        <taxon>Apogonoidei</taxon>
        <taxon>Apogonidae</taxon>
        <taxon>Apogoninae</taxon>
        <taxon>Sphaeramia</taxon>
    </lineage>
</organism>
<dbReference type="InterPro" id="IPR022653">
    <property type="entry name" value="De-COase2_pyr-phos_BS"/>
</dbReference>
<evidence type="ECO:0000259" key="10">
    <source>
        <dbReference type="Pfam" id="PF02784"/>
    </source>
</evidence>
<evidence type="ECO:0000256" key="3">
    <source>
        <dbReference type="ARBA" id="ARBA00022898"/>
    </source>
</evidence>
<reference evidence="11" key="1">
    <citation type="submission" date="2019-06" db="EMBL/GenBank/DDBJ databases">
        <authorList>
            <consortium name="Wellcome Sanger Institute Data Sharing"/>
        </authorList>
    </citation>
    <scope>NUCLEOTIDE SEQUENCE [LARGE SCALE GENOMIC DNA]</scope>
</reference>
<evidence type="ECO:0000256" key="4">
    <source>
        <dbReference type="ARBA" id="ARBA00023115"/>
    </source>
</evidence>
<protein>
    <recommendedName>
        <fullName evidence="7">ornithine decarboxylase</fullName>
        <ecNumber evidence="7">4.1.1.17</ecNumber>
    </recommendedName>
</protein>
<evidence type="ECO:0000313" key="12">
    <source>
        <dbReference type="Proteomes" id="UP000472271"/>
    </source>
</evidence>